<evidence type="ECO:0000256" key="3">
    <source>
        <dbReference type="ARBA" id="ARBA00022553"/>
    </source>
</evidence>
<dbReference type="InterPro" id="IPR004358">
    <property type="entry name" value="Sig_transdc_His_kin-like_C"/>
</dbReference>
<dbReference type="Pfam" id="PF02518">
    <property type="entry name" value="HATPase_c"/>
    <property type="match status" value="1"/>
</dbReference>
<protein>
    <recommendedName>
        <fullName evidence="2">histidine kinase</fullName>
        <ecNumber evidence="2">2.7.13.3</ecNumber>
    </recommendedName>
</protein>
<dbReference type="CDD" id="cd00082">
    <property type="entry name" value="HisKA"/>
    <property type="match status" value="1"/>
</dbReference>
<gene>
    <name evidence="10" type="ORF">BZG01_18450</name>
</gene>
<keyword evidence="3" id="KW-0597">Phosphoprotein</keyword>
<evidence type="ECO:0000256" key="4">
    <source>
        <dbReference type="ARBA" id="ARBA00022679"/>
    </source>
</evidence>
<dbReference type="PANTHER" id="PTHR43547:SF2">
    <property type="entry name" value="HYBRID SIGNAL TRANSDUCTION HISTIDINE KINASE C"/>
    <property type="match status" value="1"/>
</dbReference>
<comment type="catalytic activity">
    <reaction evidence="1">
        <text>ATP + protein L-histidine = ADP + protein N-phospho-L-histidine.</text>
        <dbReference type="EC" id="2.7.13.3"/>
    </reaction>
</comment>
<keyword evidence="11" id="KW-1185">Reference proteome</keyword>
<evidence type="ECO:0000256" key="7">
    <source>
        <dbReference type="ARBA" id="ARBA00023136"/>
    </source>
</evidence>
<dbReference type="EMBL" id="MVDE01000040">
    <property type="protein sequence ID" value="PKQ61914.1"/>
    <property type="molecule type" value="Genomic_DNA"/>
</dbReference>
<dbReference type="InterPro" id="IPR005467">
    <property type="entry name" value="His_kinase_dom"/>
</dbReference>
<dbReference type="GO" id="GO:0000155">
    <property type="term" value="F:phosphorelay sensor kinase activity"/>
    <property type="evidence" value="ECO:0007669"/>
    <property type="project" value="InterPro"/>
</dbReference>
<proteinExistence type="predicted"/>
<dbReference type="PANTHER" id="PTHR43547">
    <property type="entry name" value="TWO-COMPONENT HISTIDINE KINASE"/>
    <property type="match status" value="1"/>
</dbReference>
<dbReference type="PRINTS" id="PR00344">
    <property type="entry name" value="BCTRLSENSOR"/>
</dbReference>
<dbReference type="FunFam" id="1.10.287.130:FF:000001">
    <property type="entry name" value="Two-component sensor histidine kinase"/>
    <property type="match status" value="1"/>
</dbReference>
<dbReference type="AlphaFoldDB" id="A0A2N3HV28"/>
<keyword evidence="5" id="KW-0418">Kinase</keyword>
<keyword evidence="6" id="KW-0902">Two-component regulatory system</keyword>
<keyword evidence="8" id="KW-1133">Transmembrane helix</keyword>
<dbReference type="Proteomes" id="UP000233618">
    <property type="component" value="Unassembled WGS sequence"/>
</dbReference>
<sequence>MIKPGLKIGILLTLILVLPSLFFSAYEISNINQNEAVIDSVYSSQLESILFSVNQYSDDVISGWANQLDKGKYGVETEIKLLVSKNYSIDAFFLIDSLKHQLFAKEKIPEDSITILKRNLENAFTNNAGNIERLQEYIKSGYQKIEVLDFNRKGKSLFAFARTVDSLSVETVLLLIDTKKFIKENLGPKIQGIAQDQFFISVIDKKLNAEIYSNVVFDEGEKNIQQRRQIWLFPAYDLGIQMKGNTIEDLVRERTNTNIIMLIVMDLILLLGAWFVYRNIRQQMKLTQLKSDFISNVSHEIRTPLALINMYSETLEMGRLPSEEKKKEYYKVINTEANRLSNMVNNILNFSKIESGKREYHFKEADINAEIETILENYGQHLHKKGFEIKFEAFDELPKLIIDKEAVSEAIINMIDNAVKYSGETRRIEIACNTDLEFANINVIDFGIGISKKDQPLIFDKFYRVSSGDLANKVKGSGIGLSIVRHIMDAHNGRITVQSSKENGTCFTLSFPLK</sequence>
<dbReference type="InterPro" id="IPR036097">
    <property type="entry name" value="HisK_dim/P_sf"/>
</dbReference>
<evidence type="ECO:0000256" key="2">
    <source>
        <dbReference type="ARBA" id="ARBA00012438"/>
    </source>
</evidence>
<dbReference type="InterPro" id="IPR036890">
    <property type="entry name" value="HATPase_C_sf"/>
</dbReference>
<dbReference type="InterPro" id="IPR003661">
    <property type="entry name" value="HisK_dim/P_dom"/>
</dbReference>
<dbReference type="SUPFAM" id="SSF55874">
    <property type="entry name" value="ATPase domain of HSP90 chaperone/DNA topoisomerase II/histidine kinase"/>
    <property type="match status" value="1"/>
</dbReference>
<evidence type="ECO:0000259" key="9">
    <source>
        <dbReference type="PROSITE" id="PS50109"/>
    </source>
</evidence>
<organism evidence="10 11">
    <name type="scientific">Labilibaculum manganireducens</name>
    <dbReference type="NCBI Taxonomy" id="1940525"/>
    <lineage>
        <taxon>Bacteria</taxon>
        <taxon>Pseudomonadati</taxon>
        <taxon>Bacteroidota</taxon>
        <taxon>Bacteroidia</taxon>
        <taxon>Marinilabiliales</taxon>
        <taxon>Marinifilaceae</taxon>
        <taxon>Labilibaculum</taxon>
    </lineage>
</organism>
<evidence type="ECO:0000313" key="10">
    <source>
        <dbReference type="EMBL" id="PKQ61914.1"/>
    </source>
</evidence>
<feature type="transmembrane region" description="Helical" evidence="8">
    <location>
        <begin position="259"/>
        <end position="277"/>
    </location>
</feature>
<accession>A0A2N3HV28</accession>
<dbReference type="Pfam" id="PF00512">
    <property type="entry name" value="HisKA"/>
    <property type="match status" value="1"/>
</dbReference>
<name>A0A2N3HV28_9BACT</name>
<dbReference type="EC" id="2.7.13.3" evidence="2"/>
<evidence type="ECO:0000256" key="6">
    <source>
        <dbReference type="ARBA" id="ARBA00023012"/>
    </source>
</evidence>
<dbReference type="PROSITE" id="PS50109">
    <property type="entry name" value="HIS_KIN"/>
    <property type="match status" value="1"/>
</dbReference>
<dbReference type="SMART" id="SM00388">
    <property type="entry name" value="HisKA"/>
    <property type="match status" value="1"/>
</dbReference>
<feature type="domain" description="Histidine kinase" evidence="9">
    <location>
        <begin position="296"/>
        <end position="514"/>
    </location>
</feature>
<evidence type="ECO:0000256" key="5">
    <source>
        <dbReference type="ARBA" id="ARBA00022777"/>
    </source>
</evidence>
<dbReference type="SMART" id="SM00387">
    <property type="entry name" value="HATPase_c"/>
    <property type="match status" value="1"/>
</dbReference>
<evidence type="ECO:0000256" key="1">
    <source>
        <dbReference type="ARBA" id="ARBA00000085"/>
    </source>
</evidence>
<keyword evidence="8" id="KW-0812">Transmembrane</keyword>
<dbReference type="SUPFAM" id="SSF47384">
    <property type="entry name" value="Homodimeric domain of signal transducing histidine kinase"/>
    <property type="match status" value="1"/>
</dbReference>
<reference evidence="10 11" key="1">
    <citation type="journal article" date="2017" name="Front. Microbiol.">
        <title>Labilibaculum manganireducens gen. nov., sp. nov. and Labilibaculum filiforme sp. nov., Novel Bacteroidetes Isolated from Subsurface Sediments of the Baltic Sea.</title>
        <authorList>
            <person name="Vandieken V."/>
            <person name="Marshall I.P."/>
            <person name="Niemann H."/>
            <person name="Engelen B."/>
            <person name="Cypionka H."/>
        </authorList>
    </citation>
    <scope>NUCLEOTIDE SEQUENCE [LARGE SCALE GENOMIC DNA]</scope>
    <source>
        <strain evidence="10 11">59.10-2M</strain>
    </source>
</reference>
<evidence type="ECO:0000256" key="8">
    <source>
        <dbReference type="SAM" id="Phobius"/>
    </source>
</evidence>
<dbReference type="Gene3D" id="3.30.565.10">
    <property type="entry name" value="Histidine kinase-like ATPase, C-terminal domain"/>
    <property type="match status" value="1"/>
</dbReference>
<dbReference type="RefSeq" id="WP_101311329.1">
    <property type="nucleotide sequence ID" value="NZ_MVDE01000040.1"/>
</dbReference>
<dbReference type="Gene3D" id="1.10.287.130">
    <property type="match status" value="1"/>
</dbReference>
<dbReference type="FunFam" id="3.30.565.10:FF:000006">
    <property type="entry name" value="Sensor histidine kinase WalK"/>
    <property type="match status" value="1"/>
</dbReference>
<dbReference type="InterPro" id="IPR003594">
    <property type="entry name" value="HATPase_dom"/>
</dbReference>
<keyword evidence="4" id="KW-0808">Transferase</keyword>
<keyword evidence="7 8" id="KW-0472">Membrane</keyword>
<comment type="caution">
    <text evidence="10">The sequence shown here is derived from an EMBL/GenBank/DDBJ whole genome shotgun (WGS) entry which is preliminary data.</text>
</comment>
<evidence type="ECO:0000313" key="11">
    <source>
        <dbReference type="Proteomes" id="UP000233618"/>
    </source>
</evidence>